<dbReference type="Proteomes" id="UP000598217">
    <property type="component" value="Unassembled WGS sequence"/>
</dbReference>
<proteinExistence type="predicted"/>
<evidence type="ECO:0000313" key="2">
    <source>
        <dbReference type="Proteomes" id="UP000598217"/>
    </source>
</evidence>
<name>A0ABR9HH09_9ACTN</name>
<reference evidence="1 2" key="1">
    <citation type="submission" date="2020-10" db="EMBL/GenBank/DDBJ databases">
        <title>Sequencing the genomes of 1000 actinobacteria strains.</title>
        <authorList>
            <person name="Klenk H.-P."/>
        </authorList>
    </citation>
    <scope>NUCLEOTIDE SEQUENCE [LARGE SCALE GENOMIC DNA]</scope>
    <source>
        <strain evidence="1 2">DSM 45157</strain>
    </source>
</reference>
<evidence type="ECO:0008006" key="3">
    <source>
        <dbReference type="Google" id="ProtNLM"/>
    </source>
</evidence>
<protein>
    <recommendedName>
        <fullName evidence="3">MmyB-like transcription regulator ligand binding domain-containing protein</fullName>
    </recommendedName>
</protein>
<accession>A0ABR9HH09</accession>
<gene>
    <name evidence="1" type="ORF">H4W79_002531</name>
</gene>
<dbReference type="EMBL" id="JADBDY010000001">
    <property type="protein sequence ID" value="MBE1458317.1"/>
    <property type="molecule type" value="Genomic_DNA"/>
</dbReference>
<keyword evidence="2" id="KW-1185">Reference proteome</keyword>
<organism evidence="1 2">
    <name type="scientific">Nocardiopsis terrae</name>
    <dbReference type="NCBI Taxonomy" id="372655"/>
    <lineage>
        <taxon>Bacteria</taxon>
        <taxon>Bacillati</taxon>
        <taxon>Actinomycetota</taxon>
        <taxon>Actinomycetes</taxon>
        <taxon>Streptosporangiales</taxon>
        <taxon>Nocardiopsidaceae</taxon>
        <taxon>Nocardiopsis</taxon>
    </lineage>
</organism>
<sequence length="41" mass="4457">MRPLGLLDAEGQYLVVYLPADQVAAEALERLNRSALRMVGG</sequence>
<evidence type="ECO:0000313" key="1">
    <source>
        <dbReference type="EMBL" id="MBE1458317.1"/>
    </source>
</evidence>
<dbReference type="RefSeq" id="WP_264081831.1">
    <property type="nucleotide sequence ID" value="NZ_BMXJ01000003.1"/>
</dbReference>
<comment type="caution">
    <text evidence="1">The sequence shown here is derived from an EMBL/GenBank/DDBJ whole genome shotgun (WGS) entry which is preliminary data.</text>
</comment>